<gene>
    <name evidence="2" type="ORF">NCTC12278_00617</name>
</gene>
<dbReference type="Pfam" id="PF11676">
    <property type="entry name" value="DUF3272"/>
    <property type="match status" value="1"/>
</dbReference>
<evidence type="ECO:0000256" key="1">
    <source>
        <dbReference type="SAM" id="Phobius"/>
    </source>
</evidence>
<organism evidence="2 3">
    <name type="scientific">Streptococcus ferus</name>
    <dbReference type="NCBI Taxonomy" id="1345"/>
    <lineage>
        <taxon>Bacteria</taxon>
        <taxon>Bacillati</taxon>
        <taxon>Bacillota</taxon>
        <taxon>Bacilli</taxon>
        <taxon>Lactobacillales</taxon>
        <taxon>Streptococcaceae</taxon>
        <taxon>Streptococcus</taxon>
    </lineage>
</organism>
<dbReference type="Proteomes" id="UP000249495">
    <property type="component" value="Chromosome 1"/>
</dbReference>
<keyword evidence="1" id="KW-0472">Membrane</keyword>
<evidence type="ECO:0000313" key="3">
    <source>
        <dbReference type="Proteomes" id="UP000249495"/>
    </source>
</evidence>
<name>A0A2X3VEK3_9STRE</name>
<protein>
    <submittedName>
        <fullName evidence="2">Protein of uncharacterized function (DUF3272)</fullName>
    </submittedName>
</protein>
<feature type="transmembrane region" description="Helical" evidence="1">
    <location>
        <begin position="12"/>
        <end position="32"/>
    </location>
</feature>
<accession>A0A2X3VEK3</accession>
<dbReference type="AlphaFoldDB" id="A0A2X3VEK3"/>
<keyword evidence="1" id="KW-0812">Transmembrane</keyword>
<keyword evidence="1" id="KW-1133">Transmembrane helix</keyword>
<sequence>MVLITVFETILLNNAILDGDFFLAGFWGFLLLRNLRKVYLISKFTKDVLASTKKKD</sequence>
<dbReference type="EMBL" id="LS483343">
    <property type="protein sequence ID" value="SQF39894.1"/>
    <property type="molecule type" value="Genomic_DNA"/>
</dbReference>
<proteinExistence type="predicted"/>
<dbReference type="KEGG" id="sfer:NCTC12278_00617"/>
<reference evidence="2 3" key="1">
    <citation type="submission" date="2018-06" db="EMBL/GenBank/DDBJ databases">
        <authorList>
            <consortium name="Pathogen Informatics"/>
            <person name="Doyle S."/>
        </authorList>
    </citation>
    <scope>NUCLEOTIDE SEQUENCE [LARGE SCALE GENOMIC DNA]</scope>
    <source>
        <strain evidence="2 3">NCTC12278</strain>
    </source>
</reference>
<dbReference type="STRING" id="1123303.GCA_000372425_00150"/>
<dbReference type="InterPro" id="IPR021690">
    <property type="entry name" value="DUF3272"/>
</dbReference>
<keyword evidence="3" id="KW-1185">Reference proteome</keyword>
<evidence type="ECO:0000313" key="2">
    <source>
        <dbReference type="EMBL" id="SQF39894.1"/>
    </source>
</evidence>